<sequence>MKEQIIAKVDQMRDELIALSHRIHAHPEIAFTEHKAVSFIKEVLERHGFEVETPYAQVETAFKAVKKGKGSGPKIAFLAEYDALPEIGHACGHNIIASCSTGAFLSLSQLMDHFDGELTLIGTPAEEAGGGKIHLLRNGGFDGIEYALMMHPSSGDKGLVNRGGRAATSVSIEFFGKSAHSSGPQAGVNALNALISTFNHIDMMRPALHPGSNINGIITKGGTVANAIPDYAAATFSLRSSTLFELEKLADAVIRCAKSAELLVGARMEAKVGDMYAERYPNWPMCEAFKNNMETLGMEMAVGNPVGNYGSSDIGNVSIVIPAIHDYLPACPAGVNSHNVAYTECANQPMADETCLLGAKGLAMTAYDILTDSTLRERIQEYFKKQIPAEYKAK</sequence>
<dbReference type="GO" id="GO:0071713">
    <property type="term" value="F:para-aminobenzoyl-glutamate hydrolase activity"/>
    <property type="evidence" value="ECO:0007669"/>
    <property type="project" value="TreeGrafter"/>
</dbReference>
<dbReference type="PIRSF" id="PIRSF037226">
    <property type="entry name" value="Amidohydrolase_ACY1L2_prd"/>
    <property type="match status" value="1"/>
</dbReference>
<feature type="domain" description="Peptidase M20 dimerisation" evidence="1">
    <location>
        <begin position="165"/>
        <end position="259"/>
    </location>
</feature>
<reference evidence="2" key="1">
    <citation type="submission" date="2019-08" db="EMBL/GenBank/DDBJ databases">
        <authorList>
            <person name="Kucharzyk K."/>
            <person name="Murdoch R.W."/>
            <person name="Higgins S."/>
            <person name="Loffler F."/>
        </authorList>
    </citation>
    <scope>NUCLEOTIDE SEQUENCE</scope>
</reference>
<dbReference type="InterPro" id="IPR052030">
    <property type="entry name" value="Peptidase_M20/M20A_hydrolases"/>
</dbReference>
<evidence type="ECO:0000313" key="2">
    <source>
        <dbReference type="EMBL" id="MPM36659.1"/>
    </source>
</evidence>
<accession>A0A644Z7Q2</accession>
<dbReference type="PANTHER" id="PTHR30575">
    <property type="entry name" value="PEPTIDASE M20"/>
    <property type="match status" value="1"/>
</dbReference>
<dbReference type="Gene3D" id="3.30.70.360">
    <property type="match status" value="1"/>
</dbReference>
<dbReference type="InterPro" id="IPR036264">
    <property type="entry name" value="Bact_exopeptidase_dim_dom"/>
</dbReference>
<gene>
    <name evidence="2" type="primary">abgB_13</name>
    <name evidence="2" type="ORF">SDC9_83258</name>
</gene>
<dbReference type="EC" id="3.5.1.-" evidence="2"/>
<dbReference type="SUPFAM" id="SSF55031">
    <property type="entry name" value="Bacterial exopeptidase dimerisation domain"/>
    <property type="match status" value="1"/>
</dbReference>
<dbReference type="EMBL" id="VSSQ01007681">
    <property type="protein sequence ID" value="MPM36659.1"/>
    <property type="molecule type" value="Genomic_DNA"/>
</dbReference>
<dbReference type="GO" id="GO:0005737">
    <property type="term" value="C:cytoplasm"/>
    <property type="evidence" value="ECO:0007669"/>
    <property type="project" value="TreeGrafter"/>
</dbReference>
<dbReference type="NCBIfam" id="TIGR01891">
    <property type="entry name" value="amidohydrolases"/>
    <property type="match status" value="1"/>
</dbReference>
<dbReference type="SUPFAM" id="SSF53187">
    <property type="entry name" value="Zn-dependent exopeptidases"/>
    <property type="match status" value="1"/>
</dbReference>
<dbReference type="AlphaFoldDB" id="A0A644Z7Q2"/>
<dbReference type="Pfam" id="PF07687">
    <property type="entry name" value="M20_dimer"/>
    <property type="match status" value="1"/>
</dbReference>
<dbReference type="Gene3D" id="3.40.630.10">
    <property type="entry name" value="Zn peptidases"/>
    <property type="match status" value="1"/>
</dbReference>
<evidence type="ECO:0000259" key="1">
    <source>
        <dbReference type="Pfam" id="PF07687"/>
    </source>
</evidence>
<protein>
    <submittedName>
        <fullName evidence="2">p-aminobenzoyl-glutamate hydrolase subunit B</fullName>
        <ecNumber evidence="2">3.5.1.-</ecNumber>
    </submittedName>
</protein>
<comment type="caution">
    <text evidence="2">The sequence shown here is derived from an EMBL/GenBank/DDBJ whole genome shotgun (WGS) entry which is preliminary data.</text>
</comment>
<name>A0A644Z7Q2_9ZZZZ</name>
<organism evidence="2">
    <name type="scientific">bioreactor metagenome</name>
    <dbReference type="NCBI Taxonomy" id="1076179"/>
    <lineage>
        <taxon>unclassified sequences</taxon>
        <taxon>metagenomes</taxon>
        <taxon>ecological metagenomes</taxon>
    </lineage>
</organism>
<dbReference type="InterPro" id="IPR017439">
    <property type="entry name" value="Amidohydrolase"/>
</dbReference>
<dbReference type="GO" id="GO:0046657">
    <property type="term" value="P:folic acid catabolic process"/>
    <property type="evidence" value="ECO:0007669"/>
    <property type="project" value="TreeGrafter"/>
</dbReference>
<keyword evidence="2" id="KW-0378">Hydrolase</keyword>
<dbReference type="InterPro" id="IPR017144">
    <property type="entry name" value="Xaa-Arg_dipeptidase"/>
</dbReference>
<dbReference type="PANTHER" id="PTHR30575:SF0">
    <property type="entry name" value="XAA-ARG DIPEPTIDASE"/>
    <property type="match status" value="1"/>
</dbReference>
<proteinExistence type="predicted"/>
<dbReference type="GO" id="GO:0016805">
    <property type="term" value="F:dipeptidase activity"/>
    <property type="evidence" value="ECO:0007669"/>
    <property type="project" value="InterPro"/>
</dbReference>
<dbReference type="InterPro" id="IPR011650">
    <property type="entry name" value="Peptidase_M20_dimer"/>
</dbReference>